<keyword evidence="13" id="KW-1185">Reference proteome</keyword>
<dbReference type="InterPro" id="IPR036097">
    <property type="entry name" value="HisK_dim/P_sf"/>
</dbReference>
<dbReference type="Pfam" id="PF03924">
    <property type="entry name" value="CHASE"/>
    <property type="match status" value="1"/>
</dbReference>
<dbReference type="RefSeq" id="WP_368381441.1">
    <property type="nucleotide sequence ID" value="NZ_JBFRYA010000007.1"/>
</dbReference>
<dbReference type="InterPro" id="IPR004358">
    <property type="entry name" value="Sig_transdc_His_kin-like_C"/>
</dbReference>
<evidence type="ECO:0000256" key="5">
    <source>
        <dbReference type="ARBA" id="ARBA00022553"/>
    </source>
</evidence>
<name>A0ABV3U6Q6_9GAMM</name>
<dbReference type="PROSITE" id="PS50109">
    <property type="entry name" value="HIS_KIN"/>
    <property type="match status" value="1"/>
</dbReference>
<dbReference type="Gene3D" id="1.10.287.130">
    <property type="match status" value="1"/>
</dbReference>
<dbReference type="SMART" id="SM01079">
    <property type="entry name" value="CHASE"/>
    <property type="match status" value="1"/>
</dbReference>
<gene>
    <name evidence="12" type="ORF">AB4876_09615</name>
</gene>
<reference evidence="12 13" key="1">
    <citation type="journal article" date="2011" name="Int. J. Syst. Evol. Microbiol.">
        <title>Zhongshania antarctica gen. nov., sp. nov. and Zhongshania guokunii sp. nov., gammaproteobacteria respectively isolated from coastal attached (fast) ice and surface seawater of the Antarctic.</title>
        <authorList>
            <person name="Li H.J."/>
            <person name="Zhang X.Y."/>
            <person name="Chen C.X."/>
            <person name="Zhang Y.J."/>
            <person name="Gao Z.M."/>
            <person name="Yu Y."/>
            <person name="Chen X.L."/>
            <person name="Chen B."/>
            <person name="Zhang Y.Z."/>
        </authorList>
    </citation>
    <scope>NUCLEOTIDE SEQUENCE [LARGE SCALE GENOMIC DNA]</scope>
    <source>
        <strain evidence="12 13">ZS6-22T</strain>
    </source>
</reference>
<evidence type="ECO:0000256" key="4">
    <source>
        <dbReference type="ARBA" id="ARBA00022475"/>
    </source>
</evidence>
<feature type="transmembrane region" description="Helical" evidence="9">
    <location>
        <begin position="487"/>
        <end position="510"/>
    </location>
</feature>
<dbReference type="PRINTS" id="PR00344">
    <property type="entry name" value="BCTRLSENSOR"/>
</dbReference>
<dbReference type="SMART" id="SM00387">
    <property type="entry name" value="HATPase_c"/>
    <property type="match status" value="1"/>
</dbReference>
<dbReference type="Proteomes" id="UP001557485">
    <property type="component" value="Unassembled WGS sequence"/>
</dbReference>
<evidence type="ECO:0000256" key="6">
    <source>
        <dbReference type="ARBA" id="ARBA00022692"/>
    </source>
</evidence>
<comment type="subcellular location">
    <subcellularLocation>
        <location evidence="2">Cell membrane</location>
        <topology evidence="2">Multi-pass membrane protein</topology>
    </subcellularLocation>
</comment>
<protein>
    <recommendedName>
        <fullName evidence="3">histidine kinase</fullName>
        <ecNumber evidence="3">2.7.13.3</ecNumber>
    </recommendedName>
</protein>
<feature type="domain" description="Histidine kinase" evidence="10">
    <location>
        <begin position="553"/>
        <end position="780"/>
    </location>
</feature>
<dbReference type="InterPro" id="IPR036890">
    <property type="entry name" value="HATPase_C_sf"/>
</dbReference>
<dbReference type="InterPro" id="IPR003594">
    <property type="entry name" value="HATPase_dom"/>
</dbReference>
<dbReference type="Gene3D" id="3.30.450.350">
    <property type="entry name" value="CHASE domain"/>
    <property type="match status" value="1"/>
</dbReference>
<feature type="transmembrane region" description="Helical" evidence="9">
    <location>
        <begin position="58"/>
        <end position="76"/>
    </location>
</feature>
<dbReference type="PANTHER" id="PTHR43065">
    <property type="entry name" value="SENSOR HISTIDINE KINASE"/>
    <property type="match status" value="1"/>
</dbReference>
<keyword evidence="6 9" id="KW-0812">Transmembrane</keyword>
<comment type="caution">
    <text evidence="12">The sequence shown here is derived from an EMBL/GenBank/DDBJ whole genome shotgun (WGS) entry which is preliminary data.</text>
</comment>
<dbReference type="CDD" id="cd00082">
    <property type="entry name" value="HisKA"/>
    <property type="match status" value="1"/>
</dbReference>
<evidence type="ECO:0000256" key="2">
    <source>
        <dbReference type="ARBA" id="ARBA00004651"/>
    </source>
</evidence>
<proteinExistence type="predicted"/>
<evidence type="ECO:0000256" key="3">
    <source>
        <dbReference type="ARBA" id="ARBA00012438"/>
    </source>
</evidence>
<evidence type="ECO:0000256" key="8">
    <source>
        <dbReference type="ARBA" id="ARBA00023136"/>
    </source>
</evidence>
<sequence>MFKRYHTALVATIVLYFVAGKLALLLAIPPGYATAIWPAAGIALALILLNGYRLWPGVLLGSILVNLDLAGLRGLAFGEAFFALLLPFAIGLGSSVQALAGAWLLRRYVGYPLALDDTRSVWRFIVFVCGVSCLVGASVGASALWLAGKLPAENFLFNWFTWWVGDGLGVMIFATLIFVFFAEPREVWRSRQKILSVVLIGASCVIVAIYVAASRWELNRQQSDFESRAEQVFQHSQSMISAHLATLYSVQAFFDASTEVTQQDFKLFSQGLLARNAGFQAIAWNARVAGSDRQALEAKLSADLQAAVYVTRRDQNGVLVLQNPKDEYVVIRYIEPLAKNVAALGYDISSAERPRKALLRAAATGEPAVTDPIRLVQESANQKGVVIYLPVLGHVSDQKRILAGYVSGVFRVDDLMGFLLSPQSLDGVLVSVADANGTTLYRSADASGRGATGASLFQYHKVLQVADQQWQFQVEASQAFLVGTRSIVAWGLLAAGLLFTGLLGMSFLVLTGQKHRSEVASEELKVMLECLQETQDHLVEAEKMASLGGLVAGFAHELNTPLGIAITAESTLQADLRRLDEMFADSDDLRPLLQRLQEASRIVLANIQRAGGLISSFKQVSVDQATAETRDINLHEYLSDVLTHLSPSYRRSGHEVVLECPKGVGLRTVPGGLAQVVINLLNNSLIHAFPEGESGRITLTVTKRDSEIVLLFSDNGVGIPADAVNKVFEPFFTTRRGGGGTGLGLHLVYNIVRQQLQGQIKVSSVLGSGAAFEILLPLAINKFVVSDGRA</sequence>
<dbReference type="InterPro" id="IPR005467">
    <property type="entry name" value="His_kinase_dom"/>
</dbReference>
<dbReference type="Pfam" id="PF05231">
    <property type="entry name" value="MASE1"/>
    <property type="match status" value="1"/>
</dbReference>
<feature type="transmembrane region" description="Helical" evidence="9">
    <location>
        <begin position="159"/>
        <end position="182"/>
    </location>
</feature>
<dbReference type="InterPro" id="IPR042240">
    <property type="entry name" value="CHASE_sf"/>
</dbReference>
<evidence type="ECO:0000313" key="13">
    <source>
        <dbReference type="Proteomes" id="UP001557485"/>
    </source>
</evidence>
<accession>A0ABV3U6Q6</accession>
<dbReference type="InterPro" id="IPR003661">
    <property type="entry name" value="HisK_dim/P_dom"/>
</dbReference>
<evidence type="ECO:0000256" key="9">
    <source>
        <dbReference type="SAM" id="Phobius"/>
    </source>
</evidence>
<feature type="transmembrane region" description="Helical" evidence="9">
    <location>
        <begin position="124"/>
        <end position="147"/>
    </location>
</feature>
<dbReference type="SUPFAM" id="SSF55874">
    <property type="entry name" value="ATPase domain of HSP90 chaperone/DNA topoisomerase II/histidine kinase"/>
    <property type="match status" value="1"/>
</dbReference>
<dbReference type="InterPro" id="IPR007895">
    <property type="entry name" value="MASE1"/>
</dbReference>
<dbReference type="SUPFAM" id="SSF47384">
    <property type="entry name" value="Homodimeric domain of signal transducing histidine kinase"/>
    <property type="match status" value="1"/>
</dbReference>
<dbReference type="PANTHER" id="PTHR43065:SF42">
    <property type="entry name" value="TWO-COMPONENT SENSOR PPRA"/>
    <property type="match status" value="1"/>
</dbReference>
<dbReference type="Pfam" id="PF02518">
    <property type="entry name" value="HATPase_c"/>
    <property type="match status" value="1"/>
</dbReference>
<evidence type="ECO:0000259" key="11">
    <source>
        <dbReference type="PROSITE" id="PS50839"/>
    </source>
</evidence>
<evidence type="ECO:0000256" key="7">
    <source>
        <dbReference type="ARBA" id="ARBA00022989"/>
    </source>
</evidence>
<evidence type="ECO:0000259" key="10">
    <source>
        <dbReference type="PROSITE" id="PS50109"/>
    </source>
</evidence>
<dbReference type="Gene3D" id="3.30.565.10">
    <property type="entry name" value="Histidine kinase-like ATPase, C-terminal domain"/>
    <property type="match status" value="1"/>
</dbReference>
<feature type="transmembrane region" description="Helical" evidence="9">
    <location>
        <begin position="34"/>
        <end position="51"/>
    </location>
</feature>
<comment type="catalytic activity">
    <reaction evidence="1">
        <text>ATP + protein L-histidine = ADP + protein N-phospho-L-histidine.</text>
        <dbReference type="EC" id="2.7.13.3"/>
    </reaction>
</comment>
<feature type="domain" description="CHASE" evidence="11">
    <location>
        <begin position="256"/>
        <end position="473"/>
    </location>
</feature>
<dbReference type="InterPro" id="IPR006189">
    <property type="entry name" value="CHASE_dom"/>
</dbReference>
<dbReference type="EC" id="2.7.13.3" evidence="3"/>
<keyword evidence="7 9" id="KW-1133">Transmembrane helix</keyword>
<feature type="transmembrane region" description="Helical" evidence="9">
    <location>
        <begin position="194"/>
        <end position="213"/>
    </location>
</feature>
<organism evidence="12 13">
    <name type="scientific">Zhongshania guokunii</name>
    <dbReference type="NCBI Taxonomy" id="641783"/>
    <lineage>
        <taxon>Bacteria</taxon>
        <taxon>Pseudomonadati</taxon>
        <taxon>Pseudomonadota</taxon>
        <taxon>Gammaproteobacteria</taxon>
        <taxon>Cellvibrionales</taxon>
        <taxon>Spongiibacteraceae</taxon>
        <taxon>Zhongshania</taxon>
    </lineage>
</organism>
<dbReference type="EMBL" id="JBFRYA010000007">
    <property type="protein sequence ID" value="MEX1669170.1"/>
    <property type="molecule type" value="Genomic_DNA"/>
</dbReference>
<feature type="transmembrane region" description="Helical" evidence="9">
    <location>
        <begin position="7"/>
        <end position="28"/>
    </location>
</feature>
<keyword evidence="4" id="KW-1003">Cell membrane</keyword>
<evidence type="ECO:0000313" key="12">
    <source>
        <dbReference type="EMBL" id="MEX1669170.1"/>
    </source>
</evidence>
<keyword evidence="8 9" id="KW-0472">Membrane</keyword>
<dbReference type="PROSITE" id="PS50839">
    <property type="entry name" value="CHASE"/>
    <property type="match status" value="1"/>
</dbReference>
<evidence type="ECO:0000256" key="1">
    <source>
        <dbReference type="ARBA" id="ARBA00000085"/>
    </source>
</evidence>
<keyword evidence="5" id="KW-0597">Phosphoprotein</keyword>
<feature type="transmembrane region" description="Helical" evidence="9">
    <location>
        <begin position="82"/>
        <end position="104"/>
    </location>
</feature>